<evidence type="ECO:0000313" key="3">
    <source>
        <dbReference type="Proteomes" id="UP001457282"/>
    </source>
</evidence>
<evidence type="ECO:0000256" key="1">
    <source>
        <dbReference type="SAM" id="MobiDB-lite"/>
    </source>
</evidence>
<accession>A0AAW1Y590</accession>
<gene>
    <name evidence="2" type="ORF">M0R45_009233</name>
</gene>
<feature type="region of interest" description="Disordered" evidence="1">
    <location>
        <begin position="76"/>
        <end position="104"/>
    </location>
</feature>
<organism evidence="2 3">
    <name type="scientific">Rubus argutus</name>
    <name type="common">Southern blackberry</name>
    <dbReference type="NCBI Taxonomy" id="59490"/>
    <lineage>
        <taxon>Eukaryota</taxon>
        <taxon>Viridiplantae</taxon>
        <taxon>Streptophyta</taxon>
        <taxon>Embryophyta</taxon>
        <taxon>Tracheophyta</taxon>
        <taxon>Spermatophyta</taxon>
        <taxon>Magnoliopsida</taxon>
        <taxon>eudicotyledons</taxon>
        <taxon>Gunneridae</taxon>
        <taxon>Pentapetalae</taxon>
        <taxon>rosids</taxon>
        <taxon>fabids</taxon>
        <taxon>Rosales</taxon>
        <taxon>Rosaceae</taxon>
        <taxon>Rosoideae</taxon>
        <taxon>Rosoideae incertae sedis</taxon>
        <taxon>Rubus</taxon>
    </lineage>
</organism>
<sequence>MVLHITTARAYPHPQFKSTKTMKSIQPAARVALPCSQSTAAQDHRGLPCRIHFHSKLTKPSPSPTVAHHNLLCHPHSLSPQPKPELTITSIHKQPWPPLCSAAN</sequence>
<comment type="caution">
    <text evidence="2">The sequence shown here is derived from an EMBL/GenBank/DDBJ whole genome shotgun (WGS) entry which is preliminary data.</text>
</comment>
<dbReference type="AlphaFoldDB" id="A0AAW1Y590"/>
<proteinExistence type="predicted"/>
<dbReference type="Proteomes" id="UP001457282">
    <property type="component" value="Unassembled WGS sequence"/>
</dbReference>
<dbReference type="EMBL" id="JBEDUW010000002">
    <property type="protein sequence ID" value="KAK9943630.1"/>
    <property type="molecule type" value="Genomic_DNA"/>
</dbReference>
<name>A0AAW1Y590_RUBAR</name>
<protein>
    <submittedName>
        <fullName evidence="2">Uncharacterized protein</fullName>
    </submittedName>
</protein>
<evidence type="ECO:0000313" key="2">
    <source>
        <dbReference type="EMBL" id="KAK9943630.1"/>
    </source>
</evidence>
<keyword evidence="3" id="KW-1185">Reference proteome</keyword>
<reference evidence="2 3" key="1">
    <citation type="journal article" date="2023" name="G3 (Bethesda)">
        <title>A chromosome-length genome assembly and annotation of blackberry (Rubus argutus, cv. 'Hillquist').</title>
        <authorList>
            <person name="Bruna T."/>
            <person name="Aryal R."/>
            <person name="Dudchenko O."/>
            <person name="Sargent D.J."/>
            <person name="Mead D."/>
            <person name="Buti M."/>
            <person name="Cavallini A."/>
            <person name="Hytonen T."/>
            <person name="Andres J."/>
            <person name="Pham M."/>
            <person name="Weisz D."/>
            <person name="Mascagni F."/>
            <person name="Usai G."/>
            <person name="Natali L."/>
            <person name="Bassil N."/>
            <person name="Fernandez G.E."/>
            <person name="Lomsadze A."/>
            <person name="Armour M."/>
            <person name="Olukolu B."/>
            <person name="Poorten T."/>
            <person name="Britton C."/>
            <person name="Davik J."/>
            <person name="Ashrafi H."/>
            <person name="Aiden E.L."/>
            <person name="Borodovsky M."/>
            <person name="Worthington M."/>
        </authorList>
    </citation>
    <scope>NUCLEOTIDE SEQUENCE [LARGE SCALE GENOMIC DNA]</scope>
    <source>
        <strain evidence="2">PI 553951</strain>
    </source>
</reference>